<dbReference type="InterPro" id="IPR009741">
    <property type="entry name" value="EARLY_FLOWERING_4_dom"/>
</dbReference>
<dbReference type="OrthoDB" id="427480at2759"/>
<dbReference type="GO" id="GO:0007005">
    <property type="term" value="P:mitochondrion organization"/>
    <property type="evidence" value="ECO:0007669"/>
    <property type="project" value="TreeGrafter"/>
</dbReference>
<dbReference type="GO" id="GO:0055088">
    <property type="term" value="P:lipid homeostasis"/>
    <property type="evidence" value="ECO:0007669"/>
    <property type="project" value="TreeGrafter"/>
</dbReference>
<evidence type="ECO:0000259" key="3">
    <source>
        <dbReference type="Pfam" id="PF03109"/>
    </source>
</evidence>
<feature type="signal peptide" evidence="2">
    <location>
        <begin position="1"/>
        <end position="25"/>
    </location>
</feature>
<feature type="domain" description="SGNH hydrolase-type esterase" evidence="5">
    <location>
        <begin position="579"/>
        <end position="727"/>
    </location>
</feature>
<accession>A0A5N5F0N8</accession>
<reference evidence="6 7" key="1">
    <citation type="submission" date="2019-09" db="EMBL/GenBank/DDBJ databases">
        <authorList>
            <person name="Ou C."/>
        </authorList>
    </citation>
    <scope>NUCLEOTIDE SEQUENCE [LARGE SCALE GENOMIC DNA]</scope>
    <source>
        <strain evidence="6">S2</strain>
        <tissue evidence="6">Leaf</tissue>
    </source>
</reference>
<feature type="domain" description="Protein EARLY FLOWERING 4" evidence="4">
    <location>
        <begin position="814"/>
        <end position="892"/>
    </location>
</feature>
<feature type="chain" id="PRO_5024442477" evidence="2">
    <location>
        <begin position="26"/>
        <end position="905"/>
    </location>
</feature>
<dbReference type="SUPFAM" id="SSF56112">
    <property type="entry name" value="Protein kinase-like (PK-like)"/>
    <property type="match status" value="1"/>
</dbReference>
<dbReference type="InterPro" id="IPR036514">
    <property type="entry name" value="SGNH_hydro_sf"/>
</dbReference>
<keyword evidence="2" id="KW-0732">Signal</keyword>
<keyword evidence="7" id="KW-1185">Reference proteome</keyword>
<evidence type="ECO:0000256" key="2">
    <source>
        <dbReference type="SAM" id="SignalP"/>
    </source>
</evidence>
<evidence type="ECO:0000313" key="7">
    <source>
        <dbReference type="Proteomes" id="UP000327157"/>
    </source>
</evidence>
<evidence type="ECO:0000259" key="5">
    <source>
        <dbReference type="Pfam" id="PF13472"/>
    </source>
</evidence>
<organism evidence="6 7">
    <name type="scientific">Pyrus ussuriensis x Pyrus communis</name>
    <dbReference type="NCBI Taxonomy" id="2448454"/>
    <lineage>
        <taxon>Eukaryota</taxon>
        <taxon>Viridiplantae</taxon>
        <taxon>Streptophyta</taxon>
        <taxon>Embryophyta</taxon>
        <taxon>Tracheophyta</taxon>
        <taxon>Spermatophyta</taxon>
        <taxon>Magnoliopsida</taxon>
        <taxon>eudicotyledons</taxon>
        <taxon>Gunneridae</taxon>
        <taxon>Pentapetalae</taxon>
        <taxon>rosids</taxon>
        <taxon>fabids</taxon>
        <taxon>Rosales</taxon>
        <taxon>Rosaceae</taxon>
        <taxon>Amygdaloideae</taxon>
        <taxon>Maleae</taxon>
        <taxon>Pyrus</taxon>
    </lineage>
</organism>
<dbReference type="Pfam" id="PF07011">
    <property type="entry name" value="Elf4"/>
    <property type="match status" value="1"/>
</dbReference>
<dbReference type="CDD" id="cd01838">
    <property type="entry name" value="Isoamyl_acetate_hydrolase_like"/>
    <property type="match status" value="1"/>
</dbReference>
<proteinExistence type="inferred from homology"/>
<protein>
    <submittedName>
        <fullName evidence="6">ABC1 protein</fullName>
    </submittedName>
</protein>
<dbReference type="CDD" id="cd13969">
    <property type="entry name" value="ADCK1-like"/>
    <property type="match status" value="1"/>
</dbReference>
<gene>
    <name evidence="6" type="ORF">D8674_031753</name>
</gene>
<evidence type="ECO:0000313" key="6">
    <source>
        <dbReference type="EMBL" id="KAB2596303.1"/>
    </source>
</evidence>
<dbReference type="InterPro" id="IPR004147">
    <property type="entry name" value="ABC1_dom"/>
</dbReference>
<reference evidence="6 7" key="3">
    <citation type="submission" date="2019-11" db="EMBL/GenBank/DDBJ databases">
        <title>A de novo genome assembly of a pear dwarfing rootstock.</title>
        <authorList>
            <person name="Wang F."/>
            <person name="Wang J."/>
            <person name="Li S."/>
            <person name="Zhang Y."/>
            <person name="Fang M."/>
            <person name="Ma L."/>
            <person name="Zhao Y."/>
            <person name="Jiang S."/>
        </authorList>
    </citation>
    <scope>NUCLEOTIDE SEQUENCE [LARGE SCALE GENOMIC DNA]</scope>
    <source>
        <strain evidence="6">S2</strain>
        <tissue evidence="6">Leaf</tissue>
    </source>
</reference>
<dbReference type="Proteomes" id="UP000327157">
    <property type="component" value="Chromosome 7"/>
</dbReference>
<dbReference type="InterPro" id="IPR045307">
    <property type="entry name" value="ADCK1_dom"/>
</dbReference>
<dbReference type="AlphaFoldDB" id="A0A5N5F0N8"/>
<name>A0A5N5F0N8_9ROSA</name>
<reference evidence="7" key="2">
    <citation type="submission" date="2019-10" db="EMBL/GenBank/DDBJ databases">
        <title>A de novo genome assembly of a pear dwarfing rootstock.</title>
        <authorList>
            <person name="Wang F."/>
            <person name="Wang J."/>
            <person name="Li S."/>
            <person name="Zhang Y."/>
            <person name="Fang M."/>
            <person name="Ma L."/>
            <person name="Zhao Y."/>
            <person name="Jiang S."/>
        </authorList>
    </citation>
    <scope>NUCLEOTIDE SEQUENCE [LARGE SCALE GENOMIC DNA]</scope>
</reference>
<dbReference type="PANTHER" id="PTHR43173">
    <property type="entry name" value="ABC1 FAMILY PROTEIN"/>
    <property type="match status" value="1"/>
</dbReference>
<sequence>MATRSLWRATKLALSATALVGGGAAANAATSEDPGMTFKLYTTVPPRLVRDAVTAAAIAFDYEYSLLGLPEGSSERAKAKHAVHLRSALKLQELCFKNGGIYIKLGQHIGQLEYLVPQEYVQTMRESMLNKCPVSSYEQVCEVIKKELGDSPDKIFSEFDPVPIASASLAQVHVARNHNGEKVAVKVQHTHMTDTAAADCATVNFIVNTLHQIFPSFDYRWLIEEMRESLPKELDFINEAKNSEKCLENFQKFSPHIAAYVYAPKVYWSLSTSKLLTMEYIDGAQVNDVKTIKRLGIRPDEVARLVSESFAEMMFKHGFVHCDPHAANLLVRPLPGSGKSFLGKKEPQLILLDHGLYKDLDPETRTNYAALWKALIFSDANAIKDYSAKLGAGEDLYALFAGILTMRPWNRVIDPAVDHLIIQGTESDRSELQMYASQYFSQISELLRRLPREILLMLKTNDCLRSVSNALVFYAVCPNPLLYNVLLKSEGSVAKGLIGCRLRPFWIMNIVCDSCTLFASPFHGSVPSNGIRVRIAFARSRARAQASWYYPETDDRKEDKLVIRATLKASSPVSGRQRQGHADILLRGYLGWNSRRAVNVLDQIFPEDAAVKPSLVIVYFGGNDSMGPHPSGLGPHVPLPEYIENMRKIASHLKSLSDSTRTIFLSCPPVNEAVINGNIRSGTFSERIRTNELCQQYSEACIKLCQETNVTYVDLFTAVQRKDDWMNTCFMCAFQHTYSNPLNLLWYIFVISLSQNRKQQTTRNSRVERAFFAHMTTRDSSSGAASSMEYFNHESPTERTVSVTAVFDQDEEAYDLEVWDQFNRRFREVQSVLDRNRSLIQQVNDNHRSRVADNMVKNVALIQEININISKIVSLYSDLSSNFSTFFHHHNAGGIAKDGGAKPDK</sequence>
<comment type="similarity">
    <text evidence="1">Belongs to the protein kinase superfamily. ADCK protein kinase family.</text>
</comment>
<dbReference type="GO" id="GO:0005743">
    <property type="term" value="C:mitochondrial inner membrane"/>
    <property type="evidence" value="ECO:0007669"/>
    <property type="project" value="TreeGrafter"/>
</dbReference>
<comment type="caution">
    <text evidence="6">The sequence shown here is derived from an EMBL/GenBank/DDBJ whole genome shotgun (WGS) entry which is preliminary data.</text>
</comment>
<dbReference type="InterPro" id="IPR051130">
    <property type="entry name" value="Mito_struct-func_regulator"/>
</dbReference>
<dbReference type="InterPro" id="IPR013830">
    <property type="entry name" value="SGNH_hydro"/>
</dbReference>
<dbReference type="InterPro" id="IPR011009">
    <property type="entry name" value="Kinase-like_dom_sf"/>
</dbReference>
<dbReference type="EMBL" id="SMOL01000781">
    <property type="protein sequence ID" value="KAB2596303.1"/>
    <property type="molecule type" value="Genomic_DNA"/>
</dbReference>
<dbReference type="Gene3D" id="3.40.50.1110">
    <property type="entry name" value="SGNH hydrolase"/>
    <property type="match status" value="1"/>
</dbReference>
<evidence type="ECO:0000256" key="1">
    <source>
        <dbReference type="ARBA" id="ARBA00009670"/>
    </source>
</evidence>
<dbReference type="Pfam" id="PF03109">
    <property type="entry name" value="ABC1"/>
    <property type="match status" value="1"/>
</dbReference>
<dbReference type="SUPFAM" id="SSF52266">
    <property type="entry name" value="SGNH hydrolase"/>
    <property type="match status" value="1"/>
</dbReference>
<dbReference type="Pfam" id="PF13472">
    <property type="entry name" value="Lipase_GDSL_2"/>
    <property type="match status" value="1"/>
</dbReference>
<dbReference type="PANTHER" id="PTHR43173:SF19">
    <property type="entry name" value="AARF DOMAIN-CONTAINING PROTEIN KINASE 1"/>
    <property type="match status" value="1"/>
</dbReference>
<evidence type="ECO:0000259" key="4">
    <source>
        <dbReference type="Pfam" id="PF07011"/>
    </source>
</evidence>
<feature type="domain" description="ABC1 atypical kinase-like" evidence="3">
    <location>
        <begin position="128"/>
        <end position="386"/>
    </location>
</feature>